<organism evidence="9 10">
    <name type="scientific">Catharus ustulatus</name>
    <name type="common">Russet-backed thrush</name>
    <name type="synonym">Hylocichla ustulatus</name>
    <dbReference type="NCBI Taxonomy" id="91951"/>
    <lineage>
        <taxon>Eukaryota</taxon>
        <taxon>Metazoa</taxon>
        <taxon>Chordata</taxon>
        <taxon>Craniata</taxon>
        <taxon>Vertebrata</taxon>
        <taxon>Euteleostomi</taxon>
        <taxon>Archelosauria</taxon>
        <taxon>Archosauria</taxon>
        <taxon>Dinosauria</taxon>
        <taxon>Saurischia</taxon>
        <taxon>Theropoda</taxon>
        <taxon>Coelurosauria</taxon>
        <taxon>Aves</taxon>
        <taxon>Neognathae</taxon>
        <taxon>Neoaves</taxon>
        <taxon>Telluraves</taxon>
        <taxon>Australaves</taxon>
        <taxon>Passeriformes</taxon>
        <taxon>Turdidae</taxon>
        <taxon>Catharus</taxon>
    </lineage>
</organism>
<evidence type="ECO:0000256" key="2">
    <source>
        <dbReference type="ARBA" id="ARBA00022737"/>
    </source>
</evidence>
<dbReference type="PANTHER" id="PTHR46330">
    <property type="entry name" value="TUMOR NECROSIS FACTOR RECEPTOR SUPERFAMILY MEMBER 10B"/>
    <property type="match status" value="1"/>
</dbReference>
<keyword evidence="2" id="KW-0677">Repeat</keyword>
<evidence type="ECO:0000256" key="3">
    <source>
        <dbReference type="ARBA" id="ARBA00023136"/>
    </source>
</evidence>
<dbReference type="Pfam" id="PF00020">
    <property type="entry name" value="TNFR_c6"/>
    <property type="match status" value="1"/>
</dbReference>
<dbReference type="GO" id="GO:0006955">
    <property type="term" value="P:immune response"/>
    <property type="evidence" value="ECO:0007669"/>
    <property type="project" value="InterPro"/>
</dbReference>
<evidence type="ECO:0000256" key="4">
    <source>
        <dbReference type="ARBA" id="ARBA00023157"/>
    </source>
</evidence>
<dbReference type="GO" id="GO:0043065">
    <property type="term" value="P:positive regulation of apoptotic process"/>
    <property type="evidence" value="ECO:0007669"/>
    <property type="project" value="TreeGrafter"/>
</dbReference>
<dbReference type="GO" id="GO:0009986">
    <property type="term" value="C:cell surface"/>
    <property type="evidence" value="ECO:0007669"/>
    <property type="project" value="TreeGrafter"/>
</dbReference>
<dbReference type="SMART" id="SM00208">
    <property type="entry name" value="TNFR"/>
    <property type="match status" value="2"/>
</dbReference>
<sequence>ITQNASQADCGVNEYPHQGLCCVLCEAGTFVAEHCRASNVSGKCDPCKEGKSFRAHANDFKECLPCRQCNEDQITLRPCNRTQDAECQCKRGYSCADEDCQKCQRNSPIQHIMRLQIGALNPNGFIQAFNFVFCPECTLSMLQQPKLAITLCILFPLKCLSENLVGVVLQLPAEFPAAFGIMMCRANEYSHVQGKWEFQCLF</sequence>
<evidence type="ECO:0000256" key="5">
    <source>
        <dbReference type="ARBA" id="ARBA00023170"/>
    </source>
</evidence>
<keyword evidence="5" id="KW-0675">Receptor</keyword>
<dbReference type="GO" id="GO:0004888">
    <property type="term" value="F:transmembrane signaling receptor activity"/>
    <property type="evidence" value="ECO:0007669"/>
    <property type="project" value="InterPro"/>
</dbReference>
<reference evidence="9" key="3">
    <citation type="submission" date="2025-09" db="UniProtKB">
        <authorList>
            <consortium name="Ensembl"/>
        </authorList>
    </citation>
    <scope>IDENTIFICATION</scope>
</reference>
<feature type="disulfide bond" evidence="7">
    <location>
        <begin position="69"/>
        <end position="87"/>
    </location>
</feature>
<feature type="repeat" description="TNFR-Cys" evidence="7">
    <location>
        <begin position="46"/>
        <end position="87"/>
    </location>
</feature>
<feature type="domain" description="TNFR-Cys" evidence="8">
    <location>
        <begin position="46"/>
        <end position="87"/>
    </location>
</feature>
<keyword evidence="4 7" id="KW-1015">Disulfide bond</keyword>
<evidence type="ECO:0000313" key="9">
    <source>
        <dbReference type="Ensembl" id="ENSCUSP00005003899.1"/>
    </source>
</evidence>
<keyword evidence="3" id="KW-0472">Membrane</keyword>
<reference evidence="9" key="1">
    <citation type="submission" date="2020-10" db="EMBL/GenBank/DDBJ databases">
        <title>Catharus ustulatus (Swainson's thrush) genome, bCatUst1, primary haplotype v2.</title>
        <authorList>
            <person name="Delmore K."/>
            <person name="Vafadar M."/>
            <person name="Formenti G."/>
            <person name="Chow W."/>
            <person name="Pelan S."/>
            <person name="Howe K."/>
            <person name="Rhie A."/>
            <person name="Mountcastle J."/>
            <person name="Haase B."/>
            <person name="Fedrigo O."/>
            <person name="Jarvis E.D."/>
        </authorList>
    </citation>
    <scope>NUCLEOTIDE SEQUENCE [LARGE SCALE GENOMIC DNA]</scope>
</reference>
<name>A0A8C3TXL3_CATUS</name>
<dbReference type="AlphaFoldDB" id="A0A8C3TXL3"/>
<accession>A0A8C3TXL3</accession>
<dbReference type="GO" id="GO:0005886">
    <property type="term" value="C:plasma membrane"/>
    <property type="evidence" value="ECO:0007669"/>
    <property type="project" value="TreeGrafter"/>
</dbReference>
<evidence type="ECO:0000256" key="1">
    <source>
        <dbReference type="ARBA" id="ARBA00004370"/>
    </source>
</evidence>
<feature type="disulfide bond" evidence="7">
    <location>
        <begin position="66"/>
        <end position="79"/>
    </location>
</feature>
<keyword evidence="10" id="KW-1185">Reference proteome</keyword>
<evidence type="ECO:0000256" key="6">
    <source>
        <dbReference type="ARBA" id="ARBA00023180"/>
    </source>
</evidence>
<dbReference type="PANTHER" id="PTHR46330:SF16">
    <property type="entry name" value="TUMOR NECROSIS FACTOR RECEPTOR SUPERFAMILY MEMBER 22"/>
    <property type="match status" value="1"/>
</dbReference>
<dbReference type="InterPro" id="IPR052491">
    <property type="entry name" value="TNFRSF10"/>
</dbReference>
<dbReference type="Ensembl" id="ENSCUST00005004076.1">
    <property type="protein sequence ID" value="ENSCUSP00005003899.1"/>
    <property type="gene ID" value="ENSCUSG00005002582.1"/>
</dbReference>
<dbReference type="Gene3D" id="2.10.50.10">
    <property type="entry name" value="Tumor Necrosis Factor Receptor, subunit A, domain 2"/>
    <property type="match status" value="2"/>
</dbReference>
<protein>
    <recommendedName>
        <fullName evidence="8">TNFR-Cys domain-containing protein</fullName>
    </recommendedName>
</protein>
<dbReference type="InterPro" id="IPR001368">
    <property type="entry name" value="TNFR/NGFR_Cys_rich_reg"/>
</dbReference>
<evidence type="ECO:0000313" key="10">
    <source>
        <dbReference type="Proteomes" id="UP000694563"/>
    </source>
</evidence>
<dbReference type="PRINTS" id="PR01680">
    <property type="entry name" value="TNFACTORR6"/>
</dbReference>
<comment type="caution">
    <text evidence="7">Lacks conserved residue(s) required for the propagation of feature annotation.</text>
</comment>
<proteinExistence type="predicted"/>
<comment type="subcellular location">
    <subcellularLocation>
        <location evidence="1">Membrane</location>
    </subcellularLocation>
</comment>
<dbReference type="Proteomes" id="UP000694563">
    <property type="component" value="Chromosome 6"/>
</dbReference>
<dbReference type="InterPro" id="IPR008063">
    <property type="entry name" value="Fas_rcpt"/>
</dbReference>
<dbReference type="SUPFAM" id="SSF57586">
    <property type="entry name" value="TNF receptor-like"/>
    <property type="match status" value="2"/>
</dbReference>
<dbReference type="PROSITE" id="PS50050">
    <property type="entry name" value="TNFR_NGFR_2"/>
    <property type="match status" value="1"/>
</dbReference>
<evidence type="ECO:0000256" key="7">
    <source>
        <dbReference type="PROSITE-ProRule" id="PRU00206"/>
    </source>
</evidence>
<dbReference type="GO" id="GO:0036462">
    <property type="term" value="P:TRAIL-activated apoptotic signaling pathway"/>
    <property type="evidence" value="ECO:0007669"/>
    <property type="project" value="TreeGrafter"/>
</dbReference>
<evidence type="ECO:0000259" key="8">
    <source>
        <dbReference type="PROSITE" id="PS50050"/>
    </source>
</evidence>
<keyword evidence="6" id="KW-0325">Glycoprotein</keyword>
<reference evidence="9" key="2">
    <citation type="submission" date="2025-08" db="UniProtKB">
        <authorList>
            <consortium name="Ensembl"/>
        </authorList>
    </citation>
    <scope>IDENTIFICATION</scope>
</reference>